<evidence type="ECO:0000313" key="2">
    <source>
        <dbReference type="EMBL" id="ERI88790.1"/>
    </source>
</evidence>
<dbReference type="EMBL" id="AWSV01000023">
    <property type="protein sequence ID" value="ERI88790.1"/>
    <property type="molecule type" value="Genomic_DNA"/>
</dbReference>
<dbReference type="InterPro" id="IPR002560">
    <property type="entry name" value="Transposase_DDE"/>
</dbReference>
<evidence type="ECO:0000259" key="1">
    <source>
        <dbReference type="Pfam" id="PF01610"/>
    </source>
</evidence>
<dbReference type="Pfam" id="PF01610">
    <property type="entry name" value="DDE_Tnp_ISL3"/>
    <property type="match status" value="1"/>
</dbReference>
<dbReference type="AlphaFoldDB" id="U2CW66"/>
<sequence>MDPPLPNKFHKENLSNAKRVIDCFHIQMPAGDAVQKIRIRHCWEAIQQETNTGEKTIGLKRKYISSTIFPTIHYAAP</sequence>
<accession>U2CW66</accession>
<reference evidence="2 3" key="1">
    <citation type="submission" date="2013-08" db="EMBL/GenBank/DDBJ databases">
        <authorList>
            <person name="Weinstock G."/>
            <person name="Sodergren E."/>
            <person name="Wylie T."/>
            <person name="Fulton L."/>
            <person name="Fulton R."/>
            <person name="Fronick C."/>
            <person name="O'Laughlin M."/>
            <person name="Godfrey J."/>
            <person name="Miner T."/>
            <person name="Herter B."/>
            <person name="Appelbaum E."/>
            <person name="Cordes M."/>
            <person name="Lek S."/>
            <person name="Wollam A."/>
            <person name="Pepin K.H."/>
            <person name="Palsikar V.B."/>
            <person name="Mitreva M."/>
            <person name="Wilson R.K."/>
        </authorList>
    </citation>
    <scope>NUCLEOTIDE SEQUENCE [LARGE SCALE GENOMIC DNA]</scope>
    <source>
        <strain evidence="2 3">F0041</strain>
    </source>
</reference>
<proteinExistence type="predicted"/>
<gene>
    <name evidence="2" type="ORF">HMPREF1981_00307</name>
</gene>
<dbReference type="HOGENOM" id="CLU_2630841_0_0_10"/>
<comment type="caution">
    <text evidence="2">The sequence shown here is derived from an EMBL/GenBank/DDBJ whole genome shotgun (WGS) entry which is preliminary data.</text>
</comment>
<dbReference type="Proteomes" id="UP000016496">
    <property type="component" value="Unassembled WGS sequence"/>
</dbReference>
<protein>
    <recommendedName>
        <fullName evidence="1">Transposase IS204/IS1001/IS1096/IS1165 DDE domain-containing protein</fullName>
    </recommendedName>
</protein>
<name>U2CW66_9BACE</name>
<dbReference type="RefSeq" id="WP_021646227.1">
    <property type="nucleotide sequence ID" value="NZ_KE993140.1"/>
</dbReference>
<evidence type="ECO:0000313" key="3">
    <source>
        <dbReference type="Proteomes" id="UP000016496"/>
    </source>
</evidence>
<feature type="domain" description="Transposase IS204/IS1001/IS1096/IS1165 DDE" evidence="1">
    <location>
        <begin position="11"/>
        <end position="61"/>
    </location>
</feature>
<organism evidence="2 3">
    <name type="scientific">Bacteroides pyogenes F0041</name>
    <dbReference type="NCBI Taxonomy" id="1321819"/>
    <lineage>
        <taxon>Bacteria</taxon>
        <taxon>Pseudomonadati</taxon>
        <taxon>Bacteroidota</taxon>
        <taxon>Bacteroidia</taxon>
        <taxon>Bacteroidales</taxon>
        <taxon>Bacteroidaceae</taxon>
        <taxon>Bacteroides</taxon>
    </lineage>
</organism>